<evidence type="ECO:0000256" key="3">
    <source>
        <dbReference type="SAM" id="Phobius"/>
    </source>
</evidence>
<keyword evidence="6" id="KW-1185">Reference proteome</keyword>
<dbReference type="Pfam" id="PF00139">
    <property type="entry name" value="Lectin_legB"/>
    <property type="match status" value="1"/>
</dbReference>
<protein>
    <recommendedName>
        <fullName evidence="4">Legume lectin domain-containing protein</fullName>
    </recommendedName>
</protein>
<comment type="caution">
    <text evidence="5">The sequence shown here is derived from an EMBL/GenBank/DDBJ whole genome shotgun (WGS) entry which is preliminary data.</text>
</comment>
<dbReference type="PANTHER" id="PTHR32401:SF47">
    <property type="entry name" value="LEGUME LECTIN DOMAIN-CONTAINING PROTEIN"/>
    <property type="match status" value="1"/>
</dbReference>
<keyword evidence="3" id="KW-0472">Membrane</keyword>
<proteinExistence type="inferred from homology"/>
<keyword evidence="3" id="KW-0812">Transmembrane</keyword>
<comment type="similarity">
    <text evidence="1">Belongs to the leguminous lectin family.</text>
</comment>
<keyword evidence="3" id="KW-1133">Transmembrane helix</keyword>
<dbReference type="AlphaFoldDB" id="A0AAP0L5E4"/>
<dbReference type="InterPro" id="IPR001220">
    <property type="entry name" value="Legume_lectin_dom"/>
</dbReference>
<evidence type="ECO:0000259" key="4">
    <source>
        <dbReference type="Pfam" id="PF00139"/>
    </source>
</evidence>
<dbReference type="GO" id="GO:0030246">
    <property type="term" value="F:carbohydrate binding"/>
    <property type="evidence" value="ECO:0007669"/>
    <property type="project" value="UniProtKB-KW"/>
</dbReference>
<evidence type="ECO:0000313" key="6">
    <source>
        <dbReference type="Proteomes" id="UP001420932"/>
    </source>
</evidence>
<reference evidence="5 6" key="1">
    <citation type="submission" date="2024-01" db="EMBL/GenBank/DDBJ databases">
        <title>Genome assemblies of Stephania.</title>
        <authorList>
            <person name="Yang L."/>
        </authorList>
    </citation>
    <scope>NUCLEOTIDE SEQUENCE [LARGE SCALE GENOMIC DNA]</scope>
    <source>
        <strain evidence="5">YNDBR</strain>
        <tissue evidence="5">Leaf</tissue>
    </source>
</reference>
<evidence type="ECO:0000313" key="5">
    <source>
        <dbReference type="EMBL" id="KAK9163455.1"/>
    </source>
</evidence>
<keyword evidence="2" id="KW-0430">Lectin</keyword>
<dbReference type="Proteomes" id="UP001420932">
    <property type="component" value="Unassembled WGS sequence"/>
</dbReference>
<accession>A0AAP0L5E4</accession>
<name>A0AAP0L5E4_9MAGN</name>
<dbReference type="EMBL" id="JBBNAF010000002">
    <property type="protein sequence ID" value="KAK9163455.1"/>
    <property type="molecule type" value="Genomic_DNA"/>
</dbReference>
<dbReference type="InterPro" id="IPR013320">
    <property type="entry name" value="ConA-like_dom_sf"/>
</dbReference>
<evidence type="ECO:0000256" key="1">
    <source>
        <dbReference type="ARBA" id="ARBA00007606"/>
    </source>
</evidence>
<feature type="domain" description="Legume lectin" evidence="4">
    <location>
        <begin position="7"/>
        <end position="91"/>
    </location>
</feature>
<dbReference type="PANTHER" id="PTHR32401">
    <property type="entry name" value="CONCANAVALIN A-LIKE LECTIN FAMILY PROTEIN"/>
    <property type="match status" value="1"/>
</dbReference>
<feature type="transmembrane region" description="Helical" evidence="3">
    <location>
        <begin position="82"/>
        <end position="103"/>
    </location>
</feature>
<sequence>MGPKDVDQHVGINVNSLASAQYVSRNTSLHSGQIANAWITYNATAKNLTVFWTYDTNPVYRGNEAILAHRINLKQVLPEQAVVGFSAATGILVSGLCAALMILRRRRLKAMKEKEEVLYTSITGDLERGAGPKMFNYRDLAAATNNFSVESWRRIWRCL</sequence>
<organism evidence="5 6">
    <name type="scientific">Stephania yunnanensis</name>
    <dbReference type="NCBI Taxonomy" id="152371"/>
    <lineage>
        <taxon>Eukaryota</taxon>
        <taxon>Viridiplantae</taxon>
        <taxon>Streptophyta</taxon>
        <taxon>Embryophyta</taxon>
        <taxon>Tracheophyta</taxon>
        <taxon>Spermatophyta</taxon>
        <taxon>Magnoliopsida</taxon>
        <taxon>Ranunculales</taxon>
        <taxon>Menispermaceae</taxon>
        <taxon>Menispermoideae</taxon>
        <taxon>Cissampelideae</taxon>
        <taxon>Stephania</taxon>
    </lineage>
</organism>
<dbReference type="SUPFAM" id="SSF49899">
    <property type="entry name" value="Concanavalin A-like lectins/glucanases"/>
    <property type="match status" value="1"/>
</dbReference>
<dbReference type="Gene3D" id="2.60.120.200">
    <property type="match status" value="1"/>
</dbReference>
<dbReference type="InterPro" id="IPR050258">
    <property type="entry name" value="Leguminous_Lectin"/>
</dbReference>
<evidence type="ECO:0000256" key="2">
    <source>
        <dbReference type="ARBA" id="ARBA00022734"/>
    </source>
</evidence>
<gene>
    <name evidence="5" type="ORF">Syun_004357</name>
</gene>